<keyword evidence="6" id="KW-1133">Transmembrane helix</keyword>
<evidence type="ECO:0000313" key="12">
    <source>
        <dbReference type="Proteomes" id="UP000046392"/>
    </source>
</evidence>
<organism evidence="12 13">
    <name type="scientific">Strongyloides papillosus</name>
    <name type="common">Intestinal threadworm</name>
    <dbReference type="NCBI Taxonomy" id="174720"/>
    <lineage>
        <taxon>Eukaryota</taxon>
        <taxon>Metazoa</taxon>
        <taxon>Ecdysozoa</taxon>
        <taxon>Nematoda</taxon>
        <taxon>Chromadorea</taxon>
        <taxon>Rhabditida</taxon>
        <taxon>Tylenchina</taxon>
        <taxon>Panagrolaimomorpha</taxon>
        <taxon>Strongyloidoidea</taxon>
        <taxon>Strongyloididae</taxon>
        <taxon>Strongyloides</taxon>
    </lineage>
</organism>
<keyword evidence="10" id="KW-0966">Cell projection</keyword>
<comment type="similarity">
    <text evidence="2">Belongs to the TMEM231 family.</text>
</comment>
<evidence type="ECO:0000256" key="8">
    <source>
        <dbReference type="ARBA" id="ARBA00023136"/>
    </source>
</evidence>
<dbReference type="STRING" id="174720.A0A0N5B7I2"/>
<comment type="subcellular location">
    <subcellularLocation>
        <location evidence="1">Cell projection</location>
        <location evidence="1">Cilium membrane</location>
        <topology evidence="1">Multi-pass membrane protein</topology>
    </subcellularLocation>
</comment>
<evidence type="ECO:0000256" key="1">
    <source>
        <dbReference type="ARBA" id="ARBA00004272"/>
    </source>
</evidence>
<evidence type="ECO:0000256" key="2">
    <source>
        <dbReference type="ARBA" id="ARBA00009082"/>
    </source>
</evidence>
<keyword evidence="9" id="KW-0325">Glycoprotein</keyword>
<accession>A0A0N5B7I2</accession>
<evidence type="ECO:0000256" key="9">
    <source>
        <dbReference type="ARBA" id="ARBA00023180"/>
    </source>
</evidence>
<reference evidence="13" key="1">
    <citation type="submission" date="2017-02" db="UniProtKB">
        <authorList>
            <consortium name="WormBaseParasite"/>
        </authorList>
    </citation>
    <scope>IDENTIFICATION</scope>
</reference>
<sequence>MVPSLRFIEMDSNFDKIIDSIQIDMTFENVTKNDNRMGRIFFAFLFDTILDYRIDWNYGTFVMGEHIISVEGNVNKITCNGDLYLESINEFIDMNDKGNGIVDILNTTDITISWFKKYVRDKKYSLEGRKFYCDSSYQKNLSSTNLSFTFNIPEQIIFYKTTIFEIIKWALIQYITFAILIRSFLSQFLKFLCLNNCLDAWCDE</sequence>
<proteinExistence type="inferred from homology"/>
<keyword evidence="4" id="KW-1003">Cell membrane</keyword>
<dbReference type="GO" id="GO:0032880">
    <property type="term" value="P:regulation of protein localization"/>
    <property type="evidence" value="ECO:0007669"/>
    <property type="project" value="TreeGrafter"/>
</dbReference>
<keyword evidence="5" id="KW-0812">Transmembrane</keyword>
<dbReference type="WBParaSite" id="SPAL_0000200700.1">
    <property type="protein sequence ID" value="SPAL_0000200700.1"/>
    <property type="gene ID" value="SPAL_0000200700"/>
</dbReference>
<evidence type="ECO:0000256" key="3">
    <source>
        <dbReference type="ARBA" id="ARBA00015087"/>
    </source>
</evidence>
<evidence type="ECO:0000313" key="13">
    <source>
        <dbReference type="WBParaSite" id="SPAL_0000200700.1"/>
    </source>
</evidence>
<dbReference type="InterPro" id="IPR019306">
    <property type="entry name" value="TMEM231"/>
</dbReference>
<evidence type="ECO:0000256" key="6">
    <source>
        <dbReference type="ARBA" id="ARBA00022989"/>
    </source>
</evidence>
<evidence type="ECO:0000256" key="7">
    <source>
        <dbReference type="ARBA" id="ARBA00023069"/>
    </source>
</evidence>
<dbReference type="Proteomes" id="UP000046392">
    <property type="component" value="Unplaced"/>
</dbReference>
<dbReference type="GO" id="GO:0035869">
    <property type="term" value="C:ciliary transition zone"/>
    <property type="evidence" value="ECO:0007669"/>
    <property type="project" value="TreeGrafter"/>
</dbReference>
<protein>
    <recommendedName>
        <fullName evidence="3">Transmembrane protein 231</fullName>
    </recommendedName>
</protein>
<dbReference type="PANTHER" id="PTHR14605:SF1">
    <property type="entry name" value="TRANSMEMBRANE PROTEIN 231"/>
    <property type="match status" value="1"/>
</dbReference>
<dbReference type="PANTHER" id="PTHR14605">
    <property type="entry name" value="CHST5 PROTEIN"/>
    <property type="match status" value="1"/>
</dbReference>
<keyword evidence="7" id="KW-0969">Cilium</keyword>
<evidence type="ECO:0000256" key="4">
    <source>
        <dbReference type="ARBA" id="ARBA00022475"/>
    </source>
</evidence>
<comment type="function">
    <text evidence="11">Transmembrane component of the tectonic-like complex, a complex localized at the transition zone of primary cilia and acting as a barrier that prevents diffusion of transmembrane proteins between the cilia and plasma membranes. Required for ciliogenesis and sonic hedgehog/SHH signaling.</text>
</comment>
<evidence type="ECO:0000256" key="5">
    <source>
        <dbReference type="ARBA" id="ARBA00022692"/>
    </source>
</evidence>
<evidence type="ECO:0000256" key="11">
    <source>
        <dbReference type="ARBA" id="ARBA00024803"/>
    </source>
</evidence>
<evidence type="ECO:0000256" key="10">
    <source>
        <dbReference type="ARBA" id="ARBA00023273"/>
    </source>
</evidence>
<keyword evidence="8" id="KW-0472">Membrane</keyword>
<dbReference type="Pfam" id="PF10149">
    <property type="entry name" value="TM231"/>
    <property type="match status" value="1"/>
</dbReference>
<keyword evidence="12" id="KW-1185">Reference proteome</keyword>
<dbReference type="AlphaFoldDB" id="A0A0N5B7I2"/>
<dbReference type="GO" id="GO:0060170">
    <property type="term" value="C:ciliary membrane"/>
    <property type="evidence" value="ECO:0007669"/>
    <property type="project" value="UniProtKB-SubCell"/>
</dbReference>
<dbReference type="GO" id="GO:0060271">
    <property type="term" value="P:cilium assembly"/>
    <property type="evidence" value="ECO:0007669"/>
    <property type="project" value="TreeGrafter"/>
</dbReference>
<name>A0A0N5B7I2_STREA</name>